<name>A0AAD9RHU1_9HYME</name>
<feature type="region of interest" description="Disordered" evidence="1">
    <location>
        <begin position="14"/>
        <end position="40"/>
    </location>
</feature>
<reference evidence="2" key="2">
    <citation type="journal article" date="2023" name="Commun. Biol.">
        <title>Intrasexual cuticular hydrocarbon dimorphism in a wasp sheds light on hydrocarbon biosynthesis genes in Hymenoptera.</title>
        <authorList>
            <person name="Moris V.C."/>
            <person name="Podsiadlowski L."/>
            <person name="Martin S."/>
            <person name="Oeyen J.P."/>
            <person name="Donath A."/>
            <person name="Petersen M."/>
            <person name="Wilbrandt J."/>
            <person name="Misof B."/>
            <person name="Liedtke D."/>
            <person name="Thamm M."/>
            <person name="Scheiner R."/>
            <person name="Schmitt T."/>
            <person name="Niehuis O."/>
        </authorList>
    </citation>
    <scope>NUCLEOTIDE SEQUENCE</scope>
    <source>
        <strain evidence="2">GBR_01_08_01A</strain>
    </source>
</reference>
<accession>A0AAD9RHU1</accession>
<protein>
    <submittedName>
        <fullName evidence="2">Uncharacterized protein</fullName>
    </submittedName>
</protein>
<sequence length="93" mass="10312">MFLRSKQWSAAIGEAGQVTERQPMAENLSTNRKGGADSRRQDGCKVQVYRLITATGVMARNNAHYGRRNCDELLIALRVGLGTMFSLPNMHST</sequence>
<dbReference type="EMBL" id="JAIFRP010000091">
    <property type="protein sequence ID" value="KAK2579366.1"/>
    <property type="molecule type" value="Genomic_DNA"/>
</dbReference>
<comment type="caution">
    <text evidence="2">The sequence shown here is derived from an EMBL/GenBank/DDBJ whole genome shotgun (WGS) entry which is preliminary data.</text>
</comment>
<reference evidence="2" key="1">
    <citation type="submission" date="2021-08" db="EMBL/GenBank/DDBJ databases">
        <authorList>
            <person name="Misof B."/>
            <person name="Oliver O."/>
            <person name="Podsiadlowski L."/>
            <person name="Donath A."/>
            <person name="Peters R."/>
            <person name="Mayer C."/>
            <person name="Rust J."/>
            <person name="Gunkel S."/>
            <person name="Lesny P."/>
            <person name="Martin S."/>
            <person name="Oeyen J.P."/>
            <person name="Petersen M."/>
            <person name="Panagiotis P."/>
            <person name="Wilbrandt J."/>
            <person name="Tanja T."/>
        </authorList>
    </citation>
    <scope>NUCLEOTIDE SEQUENCE</scope>
    <source>
        <strain evidence="2">GBR_01_08_01A</strain>
        <tissue evidence="2">Thorax + abdomen</tissue>
    </source>
</reference>
<evidence type="ECO:0000313" key="3">
    <source>
        <dbReference type="Proteomes" id="UP001258017"/>
    </source>
</evidence>
<evidence type="ECO:0000256" key="1">
    <source>
        <dbReference type="SAM" id="MobiDB-lite"/>
    </source>
</evidence>
<proteinExistence type="predicted"/>
<dbReference type="AlphaFoldDB" id="A0AAD9RHU1"/>
<evidence type="ECO:0000313" key="2">
    <source>
        <dbReference type="EMBL" id="KAK2579366.1"/>
    </source>
</evidence>
<keyword evidence="3" id="KW-1185">Reference proteome</keyword>
<dbReference type="Proteomes" id="UP001258017">
    <property type="component" value="Unassembled WGS sequence"/>
</dbReference>
<gene>
    <name evidence="2" type="ORF">KPH14_000791</name>
</gene>
<organism evidence="2 3">
    <name type="scientific">Odynerus spinipes</name>
    <dbReference type="NCBI Taxonomy" id="1348599"/>
    <lineage>
        <taxon>Eukaryota</taxon>
        <taxon>Metazoa</taxon>
        <taxon>Ecdysozoa</taxon>
        <taxon>Arthropoda</taxon>
        <taxon>Hexapoda</taxon>
        <taxon>Insecta</taxon>
        <taxon>Pterygota</taxon>
        <taxon>Neoptera</taxon>
        <taxon>Endopterygota</taxon>
        <taxon>Hymenoptera</taxon>
        <taxon>Apocrita</taxon>
        <taxon>Aculeata</taxon>
        <taxon>Vespoidea</taxon>
        <taxon>Vespidae</taxon>
        <taxon>Eumeninae</taxon>
        <taxon>Odynerus</taxon>
    </lineage>
</organism>